<evidence type="ECO:0000313" key="3">
    <source>
        <dbReference type="EMBL" id="EEF57288.1"/>
    </source>
</evidence>
<dbReference type="InterPro" id="IPR028098">
    <property type="entry name" value="Glyco_trans_4-like_N"/>
</dbReference>
<evidence type="ECO:0000259" key="2">
    <source>
        <dbReference type="Pfam" id="PF13439"/>
    </source>
</evidence>
<dbReference type="PANTHER" id="PTHR46401">
    <property type="entry name" value="GLYCOSYLTRANSFERASE WBBK-RELATED"/>
    <property type="match status" value="1"/>
</dbReference>
<dbReference type="AlphaFoldDB" id="B9XS78"/>
<proteinExistence type="predicted"/>
<keyword evidence="4" id="KW-1185">Reference proteome</keyword>
<dbReference type="SUPFAM" id="SSF53756">
    <property type="entry name" value="UDP-Glycosyltransferase/glycogen phosphorylase"/>
    <property type="match status" value="1"/>
</dbReference>
<dbReference type="PANTHER" id="PTHR46401:SF2">
    <property type="entry name" value="GLYCOSYLTRANSFERASE WBBK-RELATED"/>
    <property type="match status" value="1"/>
</dbReference>
<reference evidence="3 4" key="1">
    <citation type="journal article" date="2011" name="J. Bacteriol.">
        <title>Genome sequence of 'Pedosphaera parvula' Ellin514, an aerobic Verrucomicrobial isolate from pasture soil.</title>
        <authorList>
            <person name="Kant R."/>
            <person name="van Passel M.W."/>
            <person name="Sangwan P."/>
            <person name="Palva A."/>
            <person name="Lucas S."/>
            <person name="Copeland A."/>
            <person name="Lapidus A."/>
            <person name="Glavina Del Rio T."/>
            <person name="Dalin E."/>
            <person name="Tice H."/>
            <person name="Bruce D."/>
            <person name="Goodwin L."/>
            <person name="Pitluck S."/>
            <person name="Chertkov O."/>
            <person name="Larimer F.W."/>
            <person name="Land M.L."/>
            <person name="Hauser L."/>
            <person name="Brettin T.S."/>
            <person name="Detter J.C."/>
            <person name="Han S."/>
            <person name="de Vos W.M."/>
            <person name="Janssen P.H."/>
            <person name="Smidt H."/>
        </authorList>
    </citation>
    <scope>NUCLEOTIDE SEQUENCE [LARGE SCALE GENOMIC DNA]</scope>
    <source>
        <strain evidence="3 4">Ellin514</strain>
    </source>
</reference>
<dbReference type="Proteomes" id="UP000003688">
    <property type="component" value="Unassembled WGS sequence"/>
</dbReference>
<dbReference type="CDD" id="cd03801">
    <property type="entry name" value="GT4_PimA-like"/>
    <property type="match status" value="1"/>
</dbReference>
<dbReference type="Gene3D" id="3.40.50.2000">
    <property type="entry name" value="Glycogen Phosphorylase B"/>
    <property type="match status" value="2"/>
</dbReference>
<dbReference type="GO" id="GO:0016757">
    <property type="term" value="F:glycosyltransferase activity"/>
    <property type="evidence" value="ECO:0007669"/>
    <property type="project" value="UniProtKB-ARBA"/>
</dbReference>
<comment type="caution">
    <text evidence="3">The sequence shown here is derived from an EMBL/GenBank/DDBJ whole genome shotgun (WGS) entry which is preliminary data.</text>
</comment>
<organism evidence="3 4">
    <name type="scientific">Pedosphaera parvula (strain Ellin514)</name>
    <dbReference type="NCBI Taxonomy" id="320771"/>
    <lineage>
        <taxon>Bacteria</taxon>
        <taxon>Pseudomonadati</taxon>
        <taxon>Verrucomicrobiota</taxon>
        <taxon>Pedosphaerae</taxon>
        <taxon>Pedosphaerales</taxon>
        <taxon>Pedosphaeraceae</taxon>
        <taxon>Pedosphaera</taxon>
    </lineage>
</organism>
<dbReference type="EMBL" id="ABOX02000075">
    <property type="protein sequence ID" value="EEF57288.1"/>
    <property type="molecule type" value="Genomic_DNA"/>
</dbReference>
<dbReference type="STRING" id="320771.Cflav_PD0382"/>
<evidence type="ECO:0000313" key="4">
    <source>
        <dbReference type="Proteomes" id="UP000003688"/>
    </source>
</evidence>
<gene>
    <name evidence="3" type="ORF">Cflav_PD0382</name>
</gene>
<name>B9XS78_PEDPL</name>
<dbReference type="Pfam" id="PF13692">
    <property type="entry name" value="Glyco_trans_1_4"/>
    <property type="match status" value="1"/>
</dbReference>
<accession>B9XS78</accession>
<sequence>MDNVYSDIPQRILMTADSIGGVWTYALELASALAPSGVEVILASMGSRLDRHQVRQASSIPNVEVFESSFKLEWMKEPWRDLSLAGDWLLDLETRHPADIIHLNGYAHAVLPWRAPVLVAGHSCILSWWRAVKGVDAPQSFHRYSEAVRMGISAAQLIVAPSQAMLSALSRHYGPLPDSMVIYNGRNPVRFTSGRKENLILSAGRLWDEAKNIGSLAEIAHELSWPVYVAGESKHPDGINFAHEKVNLLGSLSMDELVPWFTRAAIYVLPARYEPFGLSVLEAALSGCALVLGDIPSLREIWQKDAVYVSPDDTTGILDALNKLITDQAQLTHLGRRARLRALNFDHQTMARHYLSAYSNLIRKQQHNVRAQPVCIS</sequence>
<keyword evidence="1 3" id="KW-0808">Transferase</keyword>
<feature type="domain" description="Glycosyltransferase subfamily 4-like N-terminal" evidence="2">
    <location>
        <begin position="19"/>
        <end position="188"/>
    </location>
</feature>
<dbReference type="GO" id="GO:0009103">
    <property type="term" value="P:lipopolysaccharide biosynthetic process"/>
    <property type="evidence" value="ECO:0007669"/>
    <property type="project" value="TreeGrafter"/>
</dbReference>
<evidence type="ECO:0000256" key="1">
    <source>
        <dbReference type="ARBA" id="ARBA00022679"/>
    </source>
</evidence>
<protein>
    <submittedName>
        <fullName evidence="3">Glycosyl transferase group 1</fullName>
    </submittedName>
</protein>
<dbReference type="Pfam" id="PF13439">
    <property type="entry name" value="Glyco_transf_4"/>
    <property type="match status" value="1"/>
</dbReference>